<organism evidence="1 2">
    <name type="scientific">Bacillus phage Stahl</name>
    <dbReference type="NCBI Taxonomy" id="1610832"/>
    <lineage>
        <taxon>Viruses</taxon>
        <taxon>Duplodnaviria</taxon>
        <taxon>Heunggongvirae</taxon>
        <taxon>Uroviricota</taxon>
        <taxon>Caudoviricetes</taxon>
        <taxon>Slashvirus</taxon>
        <taxon>Slashvirus stahl</taxon>
    </lineage>
</organism>
<protein>
    <submittedName>
        <fullName evidence="1">Uncharacterized protein</fullName>
    </submittedName>
</protein>
<proteinExistence type="predicted"/>
<dbReference type="RefSeq" id="YP_009203698.1">
    <property type="nucleotide sequence ID" value="NC_028856.1"/>
</dbReference>
<dbReference type="GeneID" id="26647897"/>
<accession>A0A0E3M4H3</accession>
<keyword evidence="2" id="KW-1185">Reference proteome</keyword>
<dbReference type="EMBL" id="KP696447">
    <property type="protein sequence ID" value="AKA61522.1"/>
    <property type="molecule type" value="Genomic_DNA"/>
</dbReference>
<gene>
    <name evidence="1" type="ORF">CPT_Stahl94</name>
</gene>
<dbReference type="Proteomes" id="UP000033015">
    <property type="component" value="Segment"/>
</dbReference>
<name>A0A0E3M4H3_9CAUD</name>
<sequence>MIKFIIGSFVGFSVGFGMALSYLVEASDSSMLIKTISIVKGVLEAL</sequence>
<evidence type="ECO:0000313" key="2">
    <source>
        <dbReference type="Proteomes" id="UP000033015"/>
    </source>
</evidence>
<evidence type="ECO:0000313" key="1">
    <source>
        <dbReference type="EMBL" id="AKA61522.1"/>
    </source>
</evidence>
<reference evidence="1 2" key="1">
    <citation type="journal article" date="2015" name="Genome Announc.">
        <title>Complete Genome Sequence of Bacillus megaterium Siphophage Stahl.</title>
        <authorList>
            <person name="Brizendine A.M."/>
            <person name="Rousseau S."/>
            <person name="Hernandez A.C."/>
            <person name="Kuty Everett G.F."/>
        </authorList>
    </citation>
    <scope>NUCLEOTIDE SEQUENCE [LARGE SCALE GENOMIC DNA]</scope>
</reference>
<reference evidence="2" key="2">
    <citation type="submission" date="2015-01" db="EMBL/GenBank/DDBJ databases">
        <title>Complete Genome of Bacillus megaterium Siphophage Stahl.</title>
        <authorList>
            <person name="Brizendine A.M."/>
            <person name="Rousseau S."/>
            <person name="Hernandez A.C."/>
            <person name="Everett G.F.K."/>
        </authorList>
    </citation>
    <scope>NUCLEOTIDE SEQUENCE [LARGE SCALE GENOMIC DNA]</scope>
</reference>
<dbReference type="KEGG" id="vg:26647897"/>